<accession>A0A3T1DA94</accession>
<protein>
    <recommendedName>
        <fullName evidence="4">Glycosyl transferase family 1 domain-containing protein</fullName>
    </recommendedName>
</protein>
<name>A0A3T1DA94_9BACL</name>
<feature type="region of interest" description="Disordered" evidence="1">
    <location>
        <begin position="471"/>
        <end position="524"/>
    </location>
</feature>
<dbReference type="OrthoDB" id="2547319at2"/>
<feature type="compositionally biased region" description="Basic residues" evidence="1">
    <location>
        <begin position="482"/>
        <end position="524"/>
    </location>
</feature>
<dbReference type="AlphaFoldDB" id="A0A3T1DA94"/>
<evidence type="ECO:0000313" key="3">
    <source>
        <dbReference type="Proteomes" id="UP000289856"/>
    </source>
</evidence>
<organism evidence="2 3">
    <name type="scientific">Cohnella abietis</name>
    <dbReference type="NCBI Taxonomy" id="2507935"/>
    <lineage>
        <taxon>Bacteria</taxon>
        <taxon>Bacillati</taxon>
        <taxon>Bacillota</taxon>
        <taxon>Bacilli</taxon>
        <taxon>Bacillales</taxon>
        <taxon>Paenibacillaceae</taxon>
        <taxon>Cohnella</taxon>
    </lineage>
</organism>
<keyword evidence="3" id="KW-1185">Reference proteome</keyword>
<dbReference type="PANTHER" id="PTHR45947:SF3">
    <property type="entry name" value="SULFOQUINOVOSYL TRANSFERASE SQD2"/>
    <property type="match status" value="1"/>
</dbReference>
<dbReference type="Gene3D" id="3.40.50.2000">
    <property type="entry name" value="Glycogen Phosphorylase B"/>
    <property type="match status" value="2"/>
</dbReference>
<sequence length="524" mass="58229">MYNSAIGGDDHTNGQQRVCGIMNGVKPKLVIFSHICSPSYVTGAEKLLLLFVSEMIRRFQCVLVVPQTGAISEKAKALGVKIIVLDIPLCISLYTAAPTILEEIEAMKKHPSWSQIHAMLAEESPDYVLVNTSVHPLPAMAAKTMGIPTIWTVMETIMDRPDRNVAVSFIASNSDRVVGISHTTLQPFQLLAPETKVFMLPPYLIRDELLPSSWAYHRSRLRQQYGWGEYHRVAGYLAASIYTNKGLEQFVNAMLPIAVSNVSTRFLIIGNSADDVYYRNCQKIVQQSGYGDRFLFLPFAEQIQHAYSVMDVVVVPSLVAEGFGMTALEGLVFGKAVVAYASGGLTEILSATGNEEFLASTGDVNGLTSRVNMLLTNNGLLKAVGERNAQTSQQVFGIEAFRAKLDEFIAELPQSTRQLRNSLWRGSGPTVFLVEHGVKRPFVSPKSLLQRGYLFENVTIVPDEDLLQLPSGPSITEIKPPKSIKARRRKRSRVRTSKQRLKGKRGRSVAHKRRSARKAQRRRR</sequence>
<evidence type="ECO:0008006" key="4">
    <source>
        <dbReference type="Google" id="ProtNLM"/>
    </source>
</evidence>
<dbReference type="Proteomes" id="UP000289856">
    <property type="component" value="Chromosome"/>
</dbReference>
<evidence type="ECO:0000256" key="1">
    <source>
        <dbReference type="SAM" id="MobiDB-lite"/>
    </source>
</evidence>
<dbReference type="PANTHER" id="PTHR45947">
    <property type="entry name" value="SULFOQUINOVOSYL TRANSFERASE SQD2"/>
    <property type="match status" value="1"/>
</dbReference>
<proteinExistence type="predicted"/>
<gene>
    <name evidence="2" type="ORF">KCTCHS21_44090</name>
</gene>
<dbReference type="Pfam" id="PF13692">
    <property type="entry name" value="Glyco_trans_1_4"/>
    <property type="match status" value="1"/>
</dbReference>
<dbReference type="InterPro" id="IPR050194">
    <property type="entry name" value="Glycosyltransferase_grp1"/>
</dbReference>
<dbReference type="KEGG" id="cohn:KCTCHS21_44090"/>
<dbReference type="RefSeq" id="WP_130613288.1">
    <property type="nucleotide sequence ID" value="NZ_AP019400.1"/>
</dbReference>
<dbReference type="SUPFAM" id="SSF53756">
    <property type="entry name" value="UDP-Glycosyltransferase/glycogen phosphorylase"/>
    <property type="match status" value="1"/>
</dbReference>
<reference evidence="2 3" key="1">
    <citation type="submission" date="2019-01" db="EMBL/GenBank/DDBJ databases">
        <title>Complete genome sequence of Cohnella hallensis HS21 isolated from Korean fir (Abies koreana) rhizospheric soil.</title>
        <authorList>
            <person name="Jiang L."/>
            <person name="Kang S.W."/>
            <person name="Kim S."/>
            <person name="Jung J."/>
            <person name="Kim C.Y."/>
            <person name="Kim D.H."/>
            <person name="Kim S.W."/>
            <person name="Lee J."/>
        </authorList>
    </citation>
    <scope>NUCLEOTIDE SEQUENCE [LARGE SCALE GENOMIC DNA]</scope>
    <source>
        <strain evidence="2 3">HS21</strain>
    </source>
</reference>
<dbReference type="GO" id="GO:0016757">
    <property type="term" value="F:glycosyltransferase activity"/>
    <property type="evidence" value="ECO:0007669"/>
    <property type="project" value="TreeGrafter"/>
</dbReference>
<dbReference type="CDD" id="cd03801">
    <property type="entry name" value="GT4_PimA-like"/>
    <property type="match status" value="1"/>
</dbReference>
<evidence type="ECO:0000313" key="2">
    <source>
        <dbReference type="EMBL" id="BBI35010.1"/>
    </source>
</evidence>
<dbReference type="EMBL" id="AP019400">
    <property type="protein sequence ID" value="BBI35010.1"/>
    <property type="molecule type" value="Genomic_DNA"/>
</dbReference>